<dbReference type="PANTHER" id="PTHR11119">
    <property type="entry name" value="XANTHINE-URACIL / VITAMIN C PERMEASE FAMILY MEMBER"/>
    <property type="match status" value="1"/>
</dbReference>
<reference evidence="3" key="2">
    <citation type="journal article" date="2017" name="Nat. Plants">
        <title>The Aegilops tauschii genome reveals multiple impacts of transposons.</title>
        <authorList>
            <person name="Zhao G."/>
            <person name="Zou C."/>
            <person name="Li K."/>
            <person name="Wang K."/>
            <person name="Li T."/>
            <person name="Gao L."/>
            <person name="Zhang X."/>
            <person name="Wang H."/>
            <person name="Yang Z."/>
            <person name="Liu X."/>
            <person name="Jiang W."/>
            <person name="Mao L."/>
            <person name="Kong X."/>
            <person name="Jiao Y."/>
            <person name="Jia J."/>
        </authorList>
    </citation>
    <scope>NUCLEOTIDE SEQUENCE [LARGE SCALE GENOMIC DNA]</scope>
    <source>
        <strain evidence="3">cv. AL8/78</strain>
    </source>
</reference>
<reference evidence="3" key="1">
    <citation type="journal article" date="2014" name="Science">
        <title>Ancient hybridizations among the ancestral genomes of bread wheat.</title>
        <authorList>
            <consortium name="International Wheat Genome Sequencing Consortium,"/>
            <person name="Marcussen T."/>
            <person name="Sandve S.R."/>
            <person name="Heier L."/>
            <person name="Spannagl M."/>
            <person name="Pfeifer M."/>
            <person name="Jakobsen K.S."/>
            <person name="Wulff B.B."/>
            <person name="Steuernagel B."/>
            <person name="Mayer K.F."/>
            <person name="Olsen O.A."/>
        </authorList>
    </citation>
    <scope>NUCLEOTIDE SEQUENCE [LARGE SCALE GENOMIC DNA]</scope>
    <source>
        <strain evidence="3">cv. AL8/78</strain>
    </source>
</reference>
<dbReference type="Proteomes" id="UP000015105">
    <property type="component" value="Chromosome 3D"/>
</dbReference>
<accession>A0A453FJT6</accession>
<name>A0A453FJT6_AEGTS</name>
<protein>
    <submittedName>
        <fullName evidence="2">Uncharacterized protein</fullName>
    </submittedName>
</protein>
<evidence type="ECO:0000313" key="2">
    <source>
        <dbReference type="EnsemblPlants" id="AET3Gv20700200.30"/>
    </source>
</evidence>
<comment type="similarity">
    <text evidence="1">Belongs to the nucleobase:cation symporter-2 (NCS2) (TC 2.A.40) family.</text>
</comment>
<reference evidence="2" key="3">
    <citation type="journal article" date="2017" name="Nature">
        <title>Genome sequence of the progenitor of the wheat D genome Aegilops tauschii.</title>
        <authorList>
            <person name="Luo M.C."/>
            <person name="Gu Y.Q."/>
            <person name="Puiu D."/>
            <person name="Wang H."/>
            <person name="Twardziok S.O."/>
            <person name="Deal K.R."/>
            <person name="Huo N."/>
            <person name="Zhu T."/>
            <person name="Wang L."/>
            <person name="Wang Y."/>
            <person name="McGuire P.E."/>
            <person name="Liu S."/>
            <person name="Long H."/>
            <person name="Ramasamy R.K."/>
            <person name="Rodriguez J.C."/>
            <person name="Van S.L."/>
            <person name="Yuan L."/>
            <person name="Wang Z."/>
            <person name="Xia Z."/>
            <person name="Xiao L."/>
            <person name="Anderson O.D."/>
            <person name="Ouyang S."/>
            <person name="Liang Y."/>
            <person name="Zimin A.V."/>
            <person name="Pertea G."/>
            <person name="Qi P."/>
            <person name="Bennetzen J.L."/>
            <person name="Dai X."/>
            <person name="Dawson M.W."/>
            <person name="Muller H.G."/>
            <person name="Kugler K."/>
            <person name="Rivarola-Duarte L."/>
            <person name="Spannagl M."/>
            <person name="Mayer K.F.X."/>
            <person name="Lu F.H."/>
            <person name="Bevan M.W."/>
            <person name="Leroy P."/>
            <person name="Li P."/>
            <person name="You F.M."/>
            <person name="Sun Q."/>
            <person name="Liu Z."/>
            <person name="Lyons E."/>
            <person name="Wicker T."/>
            <person name="Salzberg S.L."/>
            <person name="Devos K.M."/>
            <person name="Dvorak J."/>
        </authorList>
    </citation>
    <scope>NUCLEOTIDE SEQUENCE [LARGE SCALE GENOMIC DNA]</scope>
    <source>
        <strain evidence="2">cv. AL8/78</strain>
    </source>
</reference>
<sequence>MQFNDYINTIFSSPPTVGLMVAVFLDNTLEVKDAGRDRGMPWWVPFRSFKGDSRNEEFYSLPFNLNRFFPPS</sequence>
<evidence type="ECO:0000256" key="1">
    <source>
        <dbReference type="ARBA" id="ARBA00008821"/>
    </source>
</evidence>
<dbReference type="AlphaFoldDB" id="A0A453FJT6"/>
<reference evidence="2" key="5">
    <citation type="journal article" date="2021" name="G3 (Bethesda)">
        <title>Aegilops tauschii genome assembly Aet v5.0 features greater sequence contiguity and improved annotation.</title>
        <authorList>
            <person name="Wang L."/>
            <person name="Zhu T."/>
            <person name="Rodriguez J.C."/>
            <person name="Deal K.R."/>
            <person name="Dubcovsky J."/>
            <person name="McGuire P.E."/>
            <person name="Lux T."/>
            <person name="Spannagl M."/>
            <person name="Mayer K.F.X."/>
            <person name="Baldrich P."/>
            <person name="Meyers B.C."/>
            <person name="Huo N."/>
            <person name="Gu Y.Q."/>
            <person name="Zhou H."/>
            <person name="Devos K.M."/>
            <person name="Bennetzen J.L."/>
            <person name="Unver T."/>
            <person name="Budak H."/>
            <person name="Gulick P.J."/>
            <person name="Galiba G."/>
            <person name="Kalapos B."/>
            <person name="Nelson D.R."/>
            <person name="Li P."/>
            <person name="You F.M."/>
            <person name="Luo M.C."/>
            <person name="Dvorak J."/>
        </authorList>
    </citation>
    <scope>NUCLEOTIDE SEQUENCE [LARGE SCALE GENOMIC DNA]</scope>
    <source>
        <strain evidence="2">cv. AL8/78</strain>
    </source>
</reference>
<organism evidence="2 3">
    <name type="scientific">Aegilops tauschii subsp. strangulata</name>
    <name type="common">Goatgrass</name>
    <dbReference type="NCBI Taxonomy" id="200361"/>
    <lineage>
        <taxon>Eukaryota</taxon>
        <taxon>Viridiplantae</taxon>
        <taxon>Streptophyta</taxon>
        <taxon>Embryophyta</taxon>
        <taxon>Tracheophyta</taxon>
        <taxon>Spermatophyta</taxon>
        <taxon>Magnoliopsida</taxon>
        <taxon>Liliopsida</taxon>
        <taxon>Poales</taxon>
        <taxon>Poaceae</taxon>
        <taxon>BOP clade</taxon>
        <taxon>Pooideae</taxon>
        <taxon>Triticodae</taxon>
        <taxon>Triticeae</taxon>
        <taxon>Triticinae</taxon>
        <taxon>Aegilops</taxon>
    </lineage>
</organism>
<evidence type="ECO:0000313" key="3">
    <source>
        <dbReference type="Proteomes" id="UP000015105"/>
    </source>
</evidence>
<keyword evidence="3" id="KW-1185">Reference proteome</keyword>
<reference evidence="2" key="4">
    <citation type="submission" date="2019-03" db="UniProtKB">
        <authorList>
            <consortium name="EnsemblPlants"/>
        </authorList>
    </citation>
    <scope>IDENTIFICATION</scope>
</reference>
<proteinExistence type="inferred from homology"/>
<dbReference type="Gramene" id="AET3Gv20700200.30">
    <property type="protein sequence ID" value="AET3Gv20700200.30"/>
    <property type="gene ID" value="AET3Gv20700200"/>
</dbReference>
<dbReference type="EnsemblPlants" id="AET3Gv20700200.30">
    <property type="protein sequence ID" value="AET3Gv20700200.30"/>
    <property type="gene ID" value="AET3Gv20700200"/>
</dbReference>